<dbReference type="NCBIfam" id="NF002872">
    <property type="entry name" value="PRK03202.1"/>
    <property type="match status" value="1"/>
</dbReference>
<dbReference type="UniPathway" id="UPA00109">
    <property type="reaction ID" value="UER00182"/>
</dbReference>
<evidence type="ECO:0000256" key="1">
    <source>
        <dbReference type="ARBA" id="ARBA00001946"/>
    </source>
</evidence>
<comment type="subcellular location">
    <subcellularLocation>
        <location evidence="3 15">Cytoplasm</location>
    </subcellularLocation>
</comment>
<keyword evidence="10 15" id="KW-0418">Kinase</keyword>
<dbReference type="SMR" id="A0A133MV04"/>
<feature type="binding site" evidence="15">
    <location>
        <begin position="72"/>
        <end position="73"/>
    </location>
    <ligand>
        <name>ATP</name>
        <dbReference type="ChEBI" id="CHEBI:30616"/>
    </ligand>
</feature>
<dbReference type="GO" id="GO:0005524">
    <property type="term" value="F:ATP binding"/>
    <property type="evidence" value="ECO:0007669"/>
    <property type="project" value="UniProtKB-UniRule"/>
</dbReference>
<feature type="active site" description="Proton acceptor" evidence="15">
    <location>
        <position position="127"/>
    </location>
</feature>
<evidence type="ECO:0000256" key="13">
    <source>
        <dbReference type="ARBA" id="ARBA00023152"/>
    </source>
</evidence>
<dbReference type="GO" id="GO:0030388">
    <property type="term" value="P:fructose 1,6-bisphosphate metabolic process"/>
    <property type="evidence" value="ECO:0007669"/>
    <property type="project" value="TreeGrafter"/>
</dbReference>
<comment type="cofactor">
    <cofactor evidence="1 15">
        <name>Mg(2+)</name>
        <dbReference type="ChEBI" id="CHEBI:18420"/>
    </cofactor>
</comment>
<evidence type="ECO:0000313" key="17">
    <source>
        <dbReference type="Proteomes" id="UP000215361"/>
    </source>
</evidence>
<dbReference type="NCBIfam" id="TIGR02482">
    <property type="entry name" value="PFKA_ATP"/>
    <property type="match status" value="1"/>
</dbReference>
<feature type="binding site" evidence="15">
    <location>
        <position position="11"/>
    </location>
    <ligand>
        <name>ATP</name>
        <dbReference type="ChEBI" id="CHEBI:30616"/>
    </ligand>
</feature>
<dbReference type="GO" id="GO:0046872">
    <property type="term" value="F:metal ion binding"/>
    <property type="evidence" value="ECO:0007669"/>
    <property type="project" value="UniProtKB-KW"/>
</dbReference>
<evidence type="ECO:0000256" key="12">
    <source>
        <dbReference type="ARBA" id="ARBA00022842"/>
    </source>
</evidence>
<keyword evidence="13 15" id="KW-0324">Glycolysis</keyword>
<evidence type="ECO:0000256" key="11">
    <source>
        <dbReference type="ARBA" id="ARBA00022840"/>
    </source>
</evidence>
<comment type="similarity">
    <text evidence="15">Belongs to the phosphofructokinase type A (PFKA) family. ATP-dependent PFK group I subfamily. Prokaryotic clade 'B1' sub-subfamily.</text>
</comment>
<feature type="binding site" description="in other chain" evidence="15">
    <location>
        <begin position="185"/>
        <end position="187"/>
    </location>
    <ligand>
        <name>ADP</name>
        <dbReference type="ChEBI" id="CHEBI:456216"/>
        <note>allosteric activator; ligand shared between dimeric partners</note>
    </ligand>
</feature>
<dbReference type="InterPro" id="IPR000023">
    <property type="entry name" value="Phosphofructokinase_dom"/>
</dbReference>
<dbReference type="PRINTS" id="PR00476">
    <property type="entry name" value="PHFRCTKINASE"/>
</dbReference>
<dbReference type="Gene3D" id="3.40.50.460">
    <property type="entry name" value="Phosphofructokinase domain"/>
    <property type="match status" value="1"/>
</dbReference>
<dbReference type="GO" id="GO:0006002">
    <property type="term" value="P:fructose 6-phosphate metabolic process"/>
    <property type="evidence" value="ECO:0007669"/>
    <property type="project" value="UniProtKB-UniRule"/>
</dbReference>
<feature type="binding site" description="in other chain" evidence="15">
    <location>
        <begin position="125"/>
        <end position="127"/>
    </location>
    <ligand>
        <name>substrate</name>
        <note>ligand shared between dimeric partners</note>
    </ligand>
</feature>
<evidence type="ECO:0000256" key="4">
    <source>
        <dbReference type="ARBA" id="ARBA00004679"/>
    </source>
</evidence>
<keyword evidence="6 15" id="KW-0021">Allosteric enzyme</keyword>
<feature type="binding site" description="in other chain" evidence="15">
    <location>
        <position position="154"/>
    </location>
    <ligand>
        <name>ADP</name>
        <dbReference type="ChEBI" id="CHEBI:456216"/>
        <note>allosteric activator; ligand shared between dimeric partners</note>
    </ligand>
</feature>
<dbReference type="InterPro" id="IPR035966">
    <property type="entry name" value="PKF_sf"/>
</dbReference>
<dbReference type="PROSITE" id="PS00433">
    <property type="entry name" value="PHOSPHOFRUCTOKINASE"/>
    <property type="match status" value="1"/>
</dbReference>
<comment type="caution">
    <text evidence="16">The sequence shown here is derived from an EMBL/GenBank/DDBJ whole genome shotgun (WGS) entry which is preliminary data.</text>
</comment>
<dbReference type="InterPro" id="IPR012828">
    <property type="entry name" value="PFKA_ATP_prok"/>
</dbReference>
<keyword evidence="8 15" id="KW-0479">Metal-binding</keyword>
<organism evidence="16 17">
    <name type="scientific">Finegoldia magna</name>
    <name type="common">Peptostreptococcus magnus</name>
    <dbReference type="NCBI Taxonomy" id="1260"/>
    <lineage>
        <taxon>Bacteria</taxon>
        <taxon>Bacillati</taxon>
        <taxon>Bacillota</taxon>
        <taxon>Tissierellia</taxon>
        <taxon>Tissierellales</taxon>
        <taxon>Peptoniphilaceae</taxon>
        <taxon>Finegoldia</taxon>
    </lineage>
</organism>
<gene>
    <name evidence="15" type="primary">pfkA</name>
    <name evidence="16" type="ORF">B9N56_05055</name>
</gene>
<keyword evidence="9 15" id="KW-0547">Nucleotide-binding</keyword>
<evidence type="ECO:0000256" key="9">
    <source>
        <dbReference type="ARBA" id="ARBA00022741"/>
    </source>
</evidence>
<evidence type="ECO:0000313" key="16">
    <source>
        <dbReference type="EMBL" id="OXZ37547.1"/>
    </source>
</evidence>
<evidence type="ECO:0000256" key="3">
    <source>
        <dbReference type="ARBA" id="ARBA00004496"/>
    </source>
</evidence>
<comment type="activity regulation">
    <text evidence="15">Allosterically activated by ADP and other diphosphonucleosides, and allosterically inhibited by phosphoenolpyruvate.</text>
</comment>
<feature type="binding site" evidence="15">
    <location>
        <begin position="21"/>
        <end position="25"/>
    </location>
    <ligand>
        <name>ADP</name>
        <dbReference type="ChEBI" id="CHEBI:456216"/>
        <note>allosteric activator; ligand shared between dimeric partners</note>
    </ligand>
</feature>
<dbReference type="PANTHER" id="PTHR13697">
    <property type="entry name" value="PHOSPHOFRUCTOKINASE"/>
    <property type="match status" value="1"/>
</dbReference>
<dbReference type="EC" id="2.7.1.11" evidence="15"/>
<feature type="binding site" description="in other chain" evidence="15">
    <location>
        <begin position="169"/>
        <end position="171"/>
    </location>
    <ligand>
        <name>substrate</name>
        <note>ligand shared between dimeric partners</note>
    </ligand>
</feature>
<dbReference type="GO" id="GO:0005945">
    <property type="term" value="C:6-phosphofructokinase complex"/>
    <property type="evidence" value="ECO:0007669"/>
    <property type="project" value="TreeGrafter"/>
</dbReference>
<dbReference type="GO" id="GO:0003872">
    <property type="term" value="F:6-phosphofructokinase activity"/>
    <property type="evidence" value="ECO:0007669"/>
    <property type="project" value="UniProtKB-UniRule"/>
</dbReference>
<evidence type="ECO:0000256" key="5">
    <source>
        <dbReference type="ARBA" id="ARBA00022490"/>
    </source>
</evidence>
<dbReference type="PIRSF" id="PIRSF000532">
    <property type="entry name" value="ATP_PFK_prok"/>
    <property type="match status" value="1"/>
</dbReference>
<feature type="binding site" evidence="15">
    <location>
        <position position="103"/>
    </location>
    <ligand>
        <name>Mg(2+)</name>
        <dbReference type="ChEBI" id="CHEBI:18420"/>
        <note>catalytic</note>
    </ligand>
</feature>
<dbReference type="InterPro" id="IPR015912">
    <property type="entry name" value="Phosphofructokinase_CS"/>
</dbReference>
<dbReference type="AlphaFoldDB" id="A0A133MV04"/>
<feature type="binding site" description="in other chain" evidence="15">
    <location>
        <position position="211"/>
    </location>
    <ligand>
        <name>ADP</name>
        <dbReference type="ChEBI" id="CHEBI:456216"/>
        <note>allosteric activator; ligand shared between dimeric partners</note>
    </ligand>
</feature>
<comment type="pathway">
    <text evidence="4 15">Carbohydrate degradation; glycolysis; D-glyceraldehyde 3-phosphate and glycerone phosphate from D-glucose: step 3/4.</text>
</comment>
<dbReference type="RefSeq" id="WP_002837667.1">
    <property type="nucleotide sequence ID" value="NZ_CABKMR010000001.1"/>
</dbReference>
<dbReference type="Pfam" id="PF00365">
    <property type="entry name" value="PFK"/>
    <property type="match status" value="1"/>
</dbReference>
<dbReference type="FunFam" id="3.40.50.450:FF:000001">
    <property type="entry name" value="ATP-dependent 6-phosphofructokinase"/>
    <property type="match status" value="1"/>
</dbReference>
<accession>A0A133MV04</accession>
<name>A0A133MV04_FINMA</name>
<keyword evidence="5 15" id="KW-0963">Cytoplasm</keyword>
<feature type="binding site" description="in other chain" evidence="15">
    <location>
        <begin position="249"/>
        <end position="252"/>
    </location>
    <ligand>
        <name>substrate</name>
        <note>ligand shared between dimeric partners</note>
    </ligand>
</feature>
<dbReference type="GO" id="GO:0061621">
    <property type="term" value="P:canonical glycolysis"/>
    <property type="evidence" value="ECO:0007669"/>
    <property type="project" value="TreeGrafter"/>
</dbReference>
<evidence type="ECO:0000256" key="8">
    <source>
        <dbReference type="ARBA" id="ARBA00022723"/>
    </source>
</evidence>
<dbReference type="PANTHER" id="PTHR13697:SF4">
    <property type="entry name" value="ATP-DEPENDENT 6-PHOSPHOFRUCTOKINASE"/>
    <property type="match status" value="1"/>
</dbReference>
<dbReference type="GO" id="GO:0042802">
    <property type="term" value="F:identical protein binding"/>
    <property type="evidence" value="ECO:0007669"/>
    <property type="project" value="TreeGrafter"/>
</dbReference>
<dbReference type="FunFam" id="3.40.50.460:FF:000002">
    <property type="entry name" value="ATP-dependent 6-phosphofructokinase"/>
    <property type="match status" value="1"/>
</dbReference>
<dbReference type="HAMAP" id="MF_00339">
    <property type="entry name" value="Phosphofructokinase_I_B1"/>
    <property type="match status" value="1"/>
</dbReference>
<dbReference type="Proteomes" id="UP000215361">
    <property type="component" value="Unassembled WGS sequence"/>
</dbReference>
<evidence type="ECO:0000256" key="2">
    <source>
        <dbReference type="ARBA" id="ARBA00002659"/>
    </source>
</evidence>
<dbReference type="GO" id="GO:0016208">
    <property type="term" value="F:AMP binding"/>
    <property type="evidence" value="ECO:0007669"/>
    <property type="project" value="TreeGrafter"/>
</dbReference>
<keyword evidence="12 15" id="KW-0460">Magnesium</keyword>
<evidence type="ECO:0000256" key="7">
    <source>
        <dbReference type="ARBA" id="ARBA00022679"/>
    </source>
</evidence>
<comment type="caution">
    <text evidence="15">Lacks conserved residue(s) required for the propagation of feature annotation.</text>
</comment>
<dbReference type="EMBL" id="NDYI01000016">
    <property type="protein sequence ID" value="OXZ37547.1"/>
    <property type="molecule type" value="Genomic_DNA"/>
</dbReference>
<evidence type="ECO:0000256" key="10">
    <source>
        <dbReference type="ARBA" id="ARBA00022777"/>
    </source>
</evidence>
<protein>
    <recommendedName>
        <fullName evidence="15">ATP-dependent 6-phosphofructokinase</fullName>
        <shortName evidence="15">ATP-PFK</shortName>
        <shortName evidence="15">Phosphofructokinase</shortName>
        <ecNumber evidence="15">2.7.1.11</ecNumber>
    </recommendedName>
    <alternativeName>
        <fullName evidence="15">Phosphohexokinase</fullName>
    </alternativeName>
</protein>
<proteinExistence type="inferred from homology"/>
<dbReference type="SUPFAM" id="SSF53784">
    <property type="entry name" value="Phosphofructokinase"/>
    <property type="match status" value="1"/>
</dbReference>
<keyword evidence="11 15" id="KW-0067">ATP-binding</keyword>
<dbReference type="GO" id="GO:0048029">
    <property type="term" value="F:monosaccharide binding"/>
    <property type="evidence" value="ECO:0007669"/>
    <property type="project" value="TreeGrafter"/>
</dbReference>
<comment type="function">
    <text evidence="2 15">Catalyzes the phosphorylation of D-fructose 6-phosphate to fructose 1,6-bisphosphate by ATP, the first committing step of glycolysis.</text>
</comment>
<dbReference type="GO" id="GO:0070095">
    <property type="term" value="F:fructose-6-phosphate binding"/>
    <property type="evidence" value="ECO:0007669"/>
    <property type="project" value="TreeGrafter"/>
</dbReference>
<feature type="binding site" evidence="15">
    <location>
        <position position="162"/>
    </location>
    <ligand>
        <name>substrate</name>
        <note>ligand shared between dimeric partners</note>
    </ligand>
</feature>
<feature type="binding site" description="in other chain" evidence="15">
    <location>
        <begin position="213"/>
        <end position="215"/>
    </location>
    <ligand>
        <name>ADP</name>
        <dbReference type="ChEBI" id="CHEBI:456216"/>
        <note>allosteric activator; ligand shared between dimeric partners</note>
    </ligand>
</feature>
<dbReference type="Gene3D" id="3.40.50.450">
    <property type="match status" value="1"/>
</dbReference>
<dbReference type="OMA" id="GYQGMIE"/>
<feature type="binding site" evidence="15">
    <location>
        <begin position="102"/>
        <end position="105"/>
    </location>
    <ligand>
        <name>ATP</name>
        <dbReference type="ChEBI" id="CHEBI:30616"/>
    </ligand>
</feature>
<reference evidence="17" key="1">
    <citation type="submission" date="2017-04" db="EMBL/GenBank/DDBJ databases">
        <title>Finegoldia magna isolated from orthopedic joint implant-associated infections.</title>
        <authorList>
            <person name="Bjorklund S."/>
            <person name="Bruggemann H."/>
            <person name="Jensen A."/>
            <person name="Hellmark B."/>
            <person name="Soderquist B."/>
        </authorList>
    </citation>
    <scope>NUCLEOTIDE SEQUENCE [LARGE SCALE GENOMIC DNA]</scope>
    <source>
        <strain evidence="17">08T492</strain>
    </source>
</reference>
<comment type="subunit">
    <text evidence="15">Homotetramer.</text>
</comment>
<feature type="binding site" description="in other chain" evidence="15">
    <location>
        <position position="222"/>
    </location>
    <ligand>
        <name>substrate</name>
        <note>ligand shared between dimeric partners</note>
    </ligand>
</feature>
<evidence type="ECO:0000256" key="6">
    <source>
        <dbReference type="ARBA" id="ARBA00022533"/>
    </source>
</evidence>
<feature type="binding site" evidence="15">
    <location>
        <position position="243"/>
    </location>
    <ligand>
        <name>substrate</name>
        <note>ligand shared between dimeric partners</note>
    </ligand>
</feature>
<keyword evidence="7 15" id="KW-0808">Transferase</keyword>
<dbReference type="InterPro" id="IPR012003">
    <property type="entry name" value="ATP_PFK_prok-type"/>
</dbReference>
<comment type="catalytic activity">
    <reaction evidence="14 15">
        <text>beta-D-fructose 6-phosphate + ATP = beta-D-fructose 1,6-bisphosphate + ADP + H(+)</text>
        <dbReference type="Rhea" id="RHEA:16109"/>
        <dbReference type="ChEBI" id="CHEBI:15378"/>
        <dbReference type="ChEBI" id="CHEBI:30616"/>
        <dbReference type="ChEBI" id="CHEBI:32966"/>
        <dbReference type="ChEBI" id="CHEBI:57634"/>
        <dbReference type="ChEBI" id="CHEBI:456216"/>
        <dbReference type="EC" id="2.7.1.11"/>
    </reaction>
</comment>
<evidence type="ECO:0000256" key="15">
    <source>
        <dbReference type="HAMAP-Rule" id="MF_00339"/>
    </source>
</evidence>
<sequence length="319" mass="34277">MKTIAILTSGGDAPGMNACIRSIARTCIYNGIRVMGIRSGYDGLMNGNIYEMNVSSVADIIHRGGTILGSARCPEFKTEEGQKKGAQILKDFGIDGLVVLGGDGSFKGASALSKIGISTIGIPCTIDNDMGYTDYTIGFFTAVETVSDAISKLRDTSSSHGRANIIEVMGRNCGDIALYSGVASGAESILVPEVELNIDEVTEKIERGRKRGKLHHLIMLAEGVGGAYDIKNMIEEKTGVETKVTILGHVQRGGTPCTFDRLMATQMGNLAVKLIMEEKTDLAIAMKDNKIITVPIDEAVTTKRKFRDDLYEISKEISI</sequence>
<evidence type="ECO:0000256" key="14">
    <source>
        <dbReference type="ARBA" id="ARBA00048070"/>
    </source>
</evidence>
<dbReference type="InterPro" id="IPR022953">
    <property type="entry name" value="ATP_PFK"/>
</dbReference>